<gene>
    <name evidence="2" type="ORF">C8D95_105235</name>
</gene>
<organism evidence="2 3">
    <name type="scientific">Silicimonas algicola</name>
    <dbReference type="NCBI Taxonomy" id="1826607"/>
    <lineage>
        <taxon>Bacteria</taxon>
        <taxon>Pseudomonadati</taxon>
        <taxon>Pseudomonadota</taxon>
        <taxon>Alphaproteobacteria</taxon>
        <taxon>Rhodobacterales</taxon>
        <taxon>Paracoccaceae</taxon>
    </lineage>
</organism>
<comment type="caution">
    <text evidence="2">The sequence shown here is derived from an EMBL/GenBank/DDBJ whole genome shotgun (WGS) entry which is preliminary data.</text>
</comment>
<accession>A0A316G5N7</accession>
<evidence type="ECO:0000256" key="1">
    <source>
        <dbReference type="SAM" id="SignalP"/>
    </source>
</evidence>
<reference evidence="2 3" key="1">
    <citation type="submission" date="2018-05" db="EMBL/GenBank/DDBJ databases">
        <title>Genomic Encyclopedia of Type Strains, Phase IV (KMG-IV): sequencing the most valuable type-strain genomes for metagenomic binning, comparative biology and taxonomic classification.</title>
        <authorList>
            <person name="Goeker M."/>
        </authorList>
    </citation>
    <scope>NUCLEOTIDE SEQUENCE [LARGE SCALE GENOMIC DNA]</scope>
    <source>
        <strain evidence="2 3">DSM 103371</strain>
    </source>
</reference>
<dbReference type="Proteomes" id="UP000245390">
    <property type="component" value="Unassembled WGS sequence"/>
</dbReference>
<keyword evidence="1" id="KW-0732">Signal</keyword>
<sequence>MKLLTAIGLGVLASFSSACAQQADPVRKVPPPGYDAPVFTDARGCTFVLRRIAGWELWVQAEPTDTDCRKAIPDDRDAKTL</sequence>
<dbReference type="KEGG" id="salo:EF888_17445"/>
<dbReference type="EMBL" id="QGGV01000005">
    <property type="protein sequence ID" value="PWK56168.1"/>
    <property type="molecule type" value="Genomic_DNA"/>
</dbReference>
<feature type="chain" id="PRO_5016388696" evidence="1">
    <location>
        <begin position="21"/>
        <end position="81"/>
    </location>
</feature>
<dbReference type="AlphaFoldDB" id="A0A316G5N7"/>
<evidence type="ECO:0000313" key="2">
    <source>
        <dbReference type="EMBL" id="PWK56168.1"/>
    </source>
</evidence>
<feature type="signal peptide" evidence="1">
    <location>
        <begin position="1"/>
        <end position="20"/>
    </location>
</feature>
<dbReference type="RefSeq" id="WP_109759590.1">
    <property type="nucleotide sequence ID" value="NZ_CP034588.1"/>
</dbReference>
<name>A0A316G5N7_9RHOB</name>
<evidence type="ECO:0000313" key="3">
    <source>
        <dbReference type="Proteomes" id="UP000245390"/>
    </source>
</evidence>
<keyword evidence="3" id="KW-1185">Reference proteome</keyword>
<protein>
    <submittedName>
        <fullName evidence="2">Uncharacterized protein</fullName>
    </submittedName>
</protein>
<dbReference type="PROSITE" id="PS51257">
    <property type="entry name" value="PROKAR_LIPOPROTEIN"/>
    <property type="match status" value="1"/>
</dbReference>
<proteinExistence type="predicted"/>